<evidence type="ECO:0000313" key="3">
    <source>
        <dbReference type="WBParaSite" id="SPAL_0001034400.1"/>
    </source>
</evidence>
<keyword evidence="1" id="KW-0732">Signal</keyword>
<keyword evidence="2" id="KW-1185">Reference proteome</keyword>
<evidence type="ECO:0000313" key="2">
    <source>
        <dbReference type="Proteomes" id="UP000046392"/>
    </source>
</evidence>
<evidence type="ECO:0000256" key="1">
    <source>
        <dbReference type="SAM" id="SignalP"/>
    </source>
</evidence>
<protein>
    <submittedName>
        <fullName evidence="3">Uncharacterized protein</fullName>
    </submittedName>
</protein>
<dbReference type="Proteomes" id="UP000046392">
    <property type="component" value="Unplaced"/>
</dbReference>
<dbReference type="AlphaFoldDB" id="A0A0N5BX06"/>
<reference evidence="3" key="1">
    <citation type="submission" date="2017-02" db="UniProtKB">
        <authorList>
            <consortium name="WormBaseParasite"/>
        </authorList>
    </citation>
    <scope>IDENTIFICATION</scope>
</reference>
<accession>A0A0N5BX06</accession>
<organism evidence="2 3">
    <name type="scientific">Strongyloides papillosus</name>
    <name type="common">Intestinal threadworm</name>
    <dbReference type="NCBI Taxonomy" id="174720"/>
    <lineage>
        <taxon>Eukaryota</taxon>
        <taxon>Metazoa</taxon>
        <taxon>Ecdysozoa</taxon>
        <taxon>Nematoda</taxon>
        <taxon>Chromadorea</taxon>
        <taxon>Rhabditida</taxon>
        <taxon>Tylenchina</taxon>
        <taxon>Panagrolaimomorpha</taxon>
        <taxon>Strongyloidoidea</taxon>
        <taxon>Strongyloididae</taxon>
        <taxon>Strongyloides</taxon>
    </lineage>
</organism>
<sequence length="126" mass="15210">MLILRLIILFLLFHSINGNKNKEAIQLLTKKISGFEKEEEINMKMKEIKKSKDLKNDLKYCVWLMILCNDYTIDTFVRSEHCHKYYSFESEKLSLPPKHNEVTEQHTCWKYIKNYNVNMDDLYVVR</sequence>
<feature type="signal peptide" evidence="1">
    <location>
        <begin position="1"/>
        <end position="18"/>
    </location>
</feature>
<name>A0A0N5BX06_STREA</name>
<feature type="chain" id="PRO_5005894968" evidence="1">
    <location>
        <begin position="19"/>
        <end position="126"/>
    </location>
</feature>
<dbReference type="WBParaSite" id="SPAL_0001034400.1">
    <property type="protein sequence ID" value="SPAL_0001034400.1"/>
    <property type="gene ID" value="SPAL_0001034400"/>
</dbReference>
<proteinExistence type="predicted"/>